<dbReference type="EMBL" id="SODV01000001">
    <property type="protein sequence ID" value="TDX00847.1"/>
    <property type="molecule type" value="Genomic_DNA"/>
</dbReference>
<dbReference type="GO" id="GO:0005886">
    <property type="term" value="C:plasma membrane"/>
    <property type="evidence" value="ECO:0007669"/>
    <property type="project" value="UniProtKB-SubCell"/>
</dbReference>
<name>A0A4R8DTV6_9BACT</name>
<dbReference type="InterPro" id="IPR003838">
    <property type="entry name" value="ABC3_permease_C"/>
</dbReference>
<feature type="domain" description="MacB-like periplasmic core" evidence="8">
    <location>
        <begin position="20"/>
        <end position="237"/>
    </location>
</feature>
<keyword evidence="3 6" id="KW-0812">Transmembrane</keyword>
<dbReference type="Pfam" id="PF02687">
    <property type="entry name" value="FtsX"/>
    <property type="match status" value="2"/>
</dbReference>
<dbReference type="GO" id="GO:0022857">
    <property type="term" value="F:transmembrane transporter activity"/>
    <property type="evidence" value="ECO:0007669"/>
    <property type="project" value="TreeGrafter"/>
</dbReference>
<sequence>MLFNYFKIALRHFRKNTLATVINLTGLTIGLTSCLLITVYILHELSYDGFETNGDRIARVIMEYAFNGSKESKTGNYTSTKVATTFQRVFPEIASAVRMEEAKRVVTYQDKQFSEDRFMYADSSFLTVFSFRLLDGDAHTALSGSHKVLLTATAARKYFGDGPVIGQMLKVGPDTIPYFVTGIIQDCPSNSQIKFDLLCSFSSLGVNQDKTYWNANYTTYLLLKSPAAIASLQAKLPAFMQSEMKGTSATVNFTLEPMRRVHLFSEYGGFEPNNNITYIYVLGGVALLILAIACFTYINLSTARSMERAREVGVRKVMGAGGRALFWQFIGESLMLAGVSILLSLLAAALVLPAFDGLTGTALPTSALYSPSILLTLLGFMACVGLAAGAYPALVLSGFQPVKVLKGSFKHTDKGQWMRQSLIVFQFVISVFLIVSTVVVRKQLYYIQHRDMGVDRDHVLVLPLDRRMRDKIDLFKTEFTSVPGVLHASATQNSPINIVSGFTMRSAAMPASQNIAVSANPIDEDYVKTVGLQLVAGEDLTHQDMQQAALPDSIQLYHYILNESAARQLGWTPQTAIGQRMYMESQQAGIVKGVVRDFNFASMHDAIKPLVLFPGTTYSYQWLLKLRSGDPSPMIAALAAKWKDLVPYRPFEYHFLDEDYDRMYQSEIRLGQALDLFAGIAIVLACLGLFGLSSYAAQQRVREVGIRKVLGASVGQIVLLLSRDFVRLAGIAFLVALPFSWWAMHRWLQDFAYRTSLSVFVFVLAGVLTLALTLVTVSIKAVAAALMNPVKNLRTE</sequence>
<evidence type="ECO:0000313" key="9">
    <source>
        <dbReference type="EMBL" id="TDX00847.1"/>
    </source>
</evidence>
<feature type="transmembrane region" description="Helical" evidence="6">
    <location>
        <begin position="676"/>
        <end position="697"/>
    </location>
</feature>
<evidence type="ECO:0000256" key="1">
    <source>
        <dbReference type="ARBA" id="ARBA00004651"/>
    </source>
</evidence>
<dbReference type="RefSeq" id="WP_133992890.1">
    <property type="nucleotide sequence ID" value="NZ_SODV01000001.1"/>
</dbReference>
<evidence type="ECO:0000256" key="6">
    <source>
        <dbReference type="SAM" id="Phobius"/>
    </source>
</evidence>
<feature type="transmembrane region" description="Helical" evidence="6">
    <location>
        <begin position="756"/>
        <end position="786"/>
    </location>
</feature>
<dbReference type="PROSITE" id="PS51257">
    <property type="entry name" value="PROKAR_LIPOPROTEIN"/>
    <property type="match status" value="1"/>
</dbReference>
<evidence type="ECO:0000259" key="8">
    <source>
        <dbReference type="Pfam" id="PF12704"/>
    </source>
</evidence>
<evidence type="ECO:0000256" key="5">
    <source>
        <dbReference type="ARBA" id="ARBA00023136"/>
    </source>
</evidence>
<feature type="transmembrane region" description="Helical" evidence="6">
    <location>
        <begin position="372"/>
        <end position="399"/>
    </location>
</feature>
<feature type="transmembrane region" description="Helical" evidence="6">
    <location>
        <begin position="325"/>
        <end position="352"/>
    </location>
</feature>
<organism evidence="9 10">
    <name type="scientific">Dinghuibacter silviterrae</name>
    <dbReference type="NCBI Taxonomy" id="1539049"/>
    <lineage>
        <taxon>Bacteria</taxon>
        <taxon>Pseudomonadati</taxon>
        <taxon>Bacteroidota</taxon>
        <taxon>Chitinophagia</taxon>
        <taxon>Chitinophagales</taxon>
        <taxon>Chitinophagaceae</taxon>
        <taxon>Dinghuibacter</taxon>
    </lineage>
</organism>
<evidence type="ECO:0000313" key="10">
    <source>
        <dbReference type="Proteomes" id="UP000294498"/>
    </source>
</evidence>
<dbReference type="PANTHER" id="PTHR30572">
    <property type="entry name" value="MEMBRANE COMPONENT OF TRANSPORTER-RELATED"/>
    <property type="match status" value="1"/>
</dbReference>
<reference evidence="9 10" key="1">
    <citation type="submission" date="2019-03" db="EMBL/GenBank/DDBJ databases">
        <title>Genomic Encyclopedia of Type Strains, Phase IV (KMG-IV): sequencing the most valuable type-strain genomes for metagenomic binning, comparative biology and taxonomic classification.</title>
        <authorList>
            <person name="Goeker M."/>
        </authorList>
    </citation>
    <scope>NUCLEOTIDE SEQUENCE [LARGE SCALE GENOMIC DNA]</scope>
    <source>
        <strain evidence="9 10">DSM 100059</strain>
    </source>
</reference>
<gene>
    <name evidence="9" type="ORF">EDB95_1876</name>
</gene>
<accession>A0A4R8DTV6</accession>
<protein>
    <submittedName>
        <fullName evidence="9">Putative ABC transport system permease protein</fullName>
    </submittedName>
</protein>
<keyword evidence="4 6" id="KW-1133">Transmembrane helix</keyword>
<evidence type="ECO:0000256" key="3">
    <source>
        <dbReference type="ARBA" id="ARBA00022692"/>
    </source>
</evidence>
<comment type="subcellular location">
    <subcellularLocation>
        <location evidence="1">Cell membrane</location>
        <topology evidence="1">Multi-pass membrane protein</topology>
    </subcellularLocation>
</comment>
<dbReference type="Pfam" id="PF12704">
    <property type="entry name" value="MacB_PCD"/>
    <property type="match status" value="1"/>
</dbReference>
<evidence type="ECO:0000256" key="2">
    <source>
        <dbReference type="ARBA" id="ARBA00022475"/>
    </source>
</evidence>
<dbReference type="AlphaFoldDB" id="A0A4R8DTV6"/>
<feature type="transmembrane region" description="Helical" evidence="6">
    <location>
        <begin position="725"/>
        <end position="744"/>
    </location>
</feature>
<dbReference type="InterPro" id="IPR050250">
    <property type="entry name" value="Macrolide_Exporter_MacB"/>
</dbReference>
<feature type="transmembrane region" description="Helical" evidence="6">
    <location>
        <begin position="420"/>
        <end position="440"/>
    </location>
</feature>
<feature type="transmembrane region" description="Helical" evidence="6">
    <location>
        <begin position="21"/>
        <end position="42"/>
    </location>
</feature>
<comment type="caution">
    <text evidence="9">The sequence shown here is derived from an EMBL/GenBank/DDBJ whole genome shotgun (WGS) entry which is preliminary data.</text>
</comment>
<keyword evidence="5 6" id="KW-0472">Membrane</keyword>
<dbReference type="PANTHER" id="PTHR30572:SF18">
    <property type="entry name" value="ABC-TYPE MACROLIDE FAMILY EXPORT SYSTEM PERMEASE COMPONENT 2"/>
    <property type="match status" value="1"/>
</dbReference>
<proteinExistence type="predicted"/>
<dbReference type="Proteomes" id="UP000294498">
    <property type="component" value="Unassembled WGS sequence"/>
</dbReference>
<evidence type="ECO:0000256" key="4">
    <source>
        <dbReference type="ARBA" id="ARBA00022989"/>
    </source>
</evidence>
<feature type="transmembrane region" description="Helical" evidence="6">
    <location>
        <begin position="278"/>
        <end position="300"/>
    </location>
</feature>
<dbReference type="InterPro" id="IPR025857">
    <property type="entry name" value="MacB_PCD"/>
</dbReference>
<keyword evidence="10" id="KW-1185">Reference proteome</keyword>
<keyword evidence="2" id="KW-1003">Cell membrane</keyword>
<feature type="domain" description="ABC3 transporter permease C-terminal" evidence="7">
    <location>
        <begin position="676"/>
        <end position="778"/>
    </location>
</feature>
<evidence type="ECO:0000259" key="7">
    <source>
        <dbReference type="Pfam" id="PF02687"/>
    </source>
</evidence>
<dbReference type="OrthoDB" id="1451596at2"/>
<feature type="domain" description="ABC3 transporter permease C-terminal" evidence="7">
    <location>
        <begin position="285"/>
        <end position="400"/>
    </location>
</feature>